<dbReference type="Proteomes" id="UP001153050">
    <property type="component" value="Unassembled WGS sequence"/>
</dbReference>
<organism evidence="2 3">
    <name type="scientific">Mesorhizobium escarrei</name>
    <dbReference type="NCBI Taxonomy" id="666018"/>
    <lineage>
        <taxon>Bacteria</taxon>
        <taxon>Pseudomonadati</taxon>
        <taxon>Pseudomonadota</taxon>
        <taxon>Alphaproteobacteria</taxon>
        <taxon>Hyphomicrobiales</taxon>
        <taxon>Phyllobacteriaceae</taxon>
        <taxon>Mesorhizobium</taxon>
    </lineage>
</organism>
<feature type="region of interest" description="Disordered" evidence="1">
    <location>
        <begin position="51"/>
        <end position="80"/>
    </location>
</feature>
<evidence type="ECO:0000256" key="1">
    <source>
        <dbReference type="SAM" id="MobiDB-lite"/>
    </source>
</evidence>
<dbReference type="EMBL" id="CAKXZT010000068">
    <property type="protein sequence ID" value="CAH2397025.1"/>
    <property type="molecule type" value="Genomic_DNA"/>
</dbReference>
<comment type="caution">
    <text evidence="2">The sequence shown here is derived from an EMBL/GenBank/DDBJ whole genome shotgun (WGS) entry which is preliminary data.</text>
</comment>
<evidence type="ECO:0000313" key="3">
    <source>
        <dbReference type="Proteomes" id="UP001153050"/>
    </source>
</evidence>
<proteinExistence type="predicted"/>
<evidence type="ECO:0000313" key="2">
    <source>
        <dbReference type="EMBL" id="CAH2397025.1"/>
    </source>
</evidence>
<name>A0ABM9DK82_9HYPH</name>
<keyword evidence="3" id="KW-1185">Reference proteome</keyword>
<sequence>MLVVRSRFAMGNVTPFTDQAITFGVYQQKIADFCILNVDVPCEPRISLRPGSEESHTLGLHAASSKDRDPRKGGRWISSSPIMLGSTRSVATTRLCPEETTCR</sequence>
<protein>
    <submittedName>
        <fullName evidence="2">Uncharacterized protein</fullName>
    </submittedName>
</protein>
<accession>A0ABM9DK82</accession>
<gene>
    <name evidence="2" type="ORF">MES5069_160026</name>
</gene>
<reference evidence="2 3" key="1">
    <citation type="submission" date="2022-03" db="EMBL/GenBank/DDBJ databases">
        <authorList>
            <person name="Brunel B."/>
        </authorList>
    </citation>
    <scope>NUCLEOTIDE SEQUENCE [LARGE SCALE GENOMIC DNA]</scope>
    <source>
        <strain evidence="2">STM5069sample</strain>
    </source>
</reference>